<dbReference type="Gene3D" id="3.40.50.1100">
    <property type="match status" value="3"/>
</dbReference>
<name>A0AAE0DM50_9LECA</name>
<organism evidence="2 3">
    <name type="scientific">Lepraria neglecta</name>
    <dbReference type="NCBI Taxonomy" id="209136"/>
    <lineage>
        <taxon>Eukaryota</taxon>
        <taxon>Fungi</taxon>
        <taxon>Dikarya</taxon>
        <taxon>Ascomycota</taxon>
        <taxon>Pezizomycotina</taxon>
        <taxon>Lecanoromycetes</taxon>
        <taxon>OSLEUM clade</taxon>
        <taxon>Lecanoromycetidae</taxon>
        <taxon>Lecanorales</taxon>
        <taxon>Lecanorineae</taxon>
        <taxon>Stereocaulaceae</taxon>
        <taxon>Lepraria</taxon>
    </lineage>
</organism>
<dbReference type="Proteomes" id="UP001276659">
    <property type="component" value="Unassembled WGS sequence"/>
</dbReference>
<dbReference type="PANTHER" id="PTHR42937:SF1">
    <property type="entry name" value="DIAMINOPROPIONATE AMMONIA-LYASE"/>
    <property type="match status" value="1"/>
</dbReference>
<dbReference type="NCBIfam" id="NF006058">
    <property type="entry name" value="PRK08206.1"/>
    <property type="match status" value="1"/>
</dbReference>
<evidence type="ECO:0000313" key="3">
    <source>
        <dbReference type="Proteomes" id="UP001276659"/>
    </source>
</evidence>
<dbReference type="Pfam" id="PF00291">
    <property type="entry name" value="PALP"/>
    <property type="match status" value="1"/>
</dbReference>
<feature type="domain" description="Tryptophan synthase beta chain-like PALP" evidence="1">
    <location>
        <begin position="43"/>
        <end position="363"/>
    </location>
</feature>
<dbReference type="AlphaFoldDB" id="A0AAE0DM50"/>
<evidence type="ECO:0000259" key="1">
    <source>
        <dbReference type="Pfam" id="PF00291"/>
    </source>
</evidence>
<dbReference type="CDD" id="cd00640">
    <property type="entry name" value="Trp-synth-beta_II"/>
    <property type="match status" value="1"/>
</dbReference>
<keyword evidence="3" id="KW-1185">Reference proteome</keyword>
<dbReference type="InterPro" id="IPR001926">
    <property type="entry name" value="TrpB-like_PALP"/>
</dbReference>
<gene>
    <name evidence="2" type="ORF">OEA41_002117</name>
</gene>
<evidence type="ECO:0000313" key="2">
    <source>
        <dbReference type="EMBL" id="KAK3174871.1"/>
    </source>
</evidence>
<dbReference type="EMBL" id="JASNWA010000006">
    <property type="protein sequence ID" value="KAK3174871.1"/>
    <property type="molecule type" value="Genomic_DNA"/>
</dbReference>
<dbReference type="PANTHER" id="PTHR42937">
    <property type="match status" value="1"/>
</dbReference>
<accession>A0AAE0DM50</accession>
<sequence length="378" mass="41159">MNQASRRRHHYHLMTMYSNPSARKWKSEYTTDPSILPFHQTLPNYGPTPLCPLPQIATNLEAHKVLIKDESRRFGLPAYKILGASWAVYRTVTRELDLPSTASLEEVKAAAGDKGFEYYTATDGNWGRAVARMASMLGAKAHVYVPKVMLETTKKKIAHEGAEVIVVDGDYDGAVKEAERIGKEKRGLFIADIAWEWYQEIPQWVVDGYSTMMVEIDQQTEELVGRRPDLVVCPVGAGSLAEAVVVHYKHAVPSSAVLTVEPDTAACLMTSLEAGKIVSISTKDTSMCGLNCGTVTFTAWPSLRDGVDAHVTVTDEEAKVAEETLAEMGILIGPCGAATLAGLTKACKEGKDEIYLNRDSVVVLLGTEAPRGAALDMA</sequence>
<reference evidence="2" key="1">
    <citation type="submission" date="2022-11" db="EMBL/GenBank/DDBJ databases">
        <title>Chromosomal genome sequence assembly and mating type (MAT) locus characterization of the leprose asexual lichenized fungus Lepraria neglecta (Nyl.) Erichsen.</title>
        <authorList>
            <person name="Allen J.L."/>
            <person name="Pfeffer B."/>
        </authorList>
    </citation>
    <scope>NUCLEOTIDE SEQUENCE</scope>
    <source>
        <strain evidence="2">Allen 5258</strain>
    </source>
</reference>
<proteinExistence type="predicted"/>
<dbReference type="SUPFAM" id="SSF53686">
    <property type="entry name" value="Tryptophan synthase beta subunit-like PLP-dependent enzymes"/>
    <property type="match status" value="1"/>
</dbReference>
<dbReference type="InterPro" id="IPR036052">
    <property type="entry name" value="TrpB-like_PALP_sf"/>
</dbReference>
<protein>
    <recommendedName>
        <fullName evidence="1">Tryptophan synthase beta chain-like PALP domain-containing protein</fullName>
    </recommendedName>
</protein>
<comment type="caution">
    <text evidence="2">The sequence shown here is derived from an EMBL/GenBank/DDBJ whole genome shotgun (WGS) entry which is preliminary data.</text>
</comment>